<dbReference type="AlphaFoldDB" id="A0A378UAQ0"/>
<evidence type="ECO:0000313" key="1">
    <source>
        <dbReference type="EMBL" id="STZ74397.1"/>
    </source>
</evidence>
<accession>A0A378UAQ0</accession>
<evidence type="ECO:0000313" key="2">
    <source>
        <dbReference type="Proteomes" id="UP000255389"/>
    </source>
</evidence>
<sequence length="63" mass="6735">MKLVKIMTRPMTINVTIAMILIRANQNSVSPKARTVGRFSPISTTTVASAGIHSGRSGHQKAT</sequence>
<organism evidence="1 2">
    <name type="scientific">Mycolicibacterium fortuitum</name>
    <name type="common">Mycobacterium fortuitum</name>
    <dbReference type="NCBI Taxonomy" id="1766"/>
    <lineage>
        <taxon>Bacteria</taxon>
        <taxon>Bacillati</taxon>
        <taxon>Actinomycetota</taxon>
        <taxon>Actinomycetes</taxon>
        <taxon>Mycobacteriales</taxon>
        <taxon>Mycobacteriaceae</taxon>
        <taxon>Mycolicibacterium</taxon>
    </lineage>
</organism>
<reference evidence="1 2" key="1">
    <citation type="submission" date="2018-06" db="EMBL/GenBank/DDBJ databases">
        <authorList>
            <consortium name="Pathogen Informatics"/>
            <person name="Doyle S."/>
        </authorList>
    </citation>
    <scope>NUCLEOTIDE SEQUENCE [LARGE SCALE GENOMIC DNA]</scope>
    <source>
        <strain evidence="1 2">NCTC1542</strain>
    </source>
</reference>
<dbReference type="Proteomes" id="UP000255389">
    <property type="component" value="Unassembled WGS sequence"/>
</dbReference>
<protein>
    <submittedName>
        <fullName evidence="1">Uncharacterized protein</fullName>
    </submittedName>
</protein>
<name>A0A378UAQ0_MYCFO</name>
<gene>
    <name evidence="1" type="ORF">NCTC1542_01949</name>
</gene>
<dbReference type="EMBL" id="UGQY01000001">
    <property type="protein sequence ID" value="STZ74397.1"/>
    <property type="molecule type" value="Genomic_DNA"/>
</dbReference>
<proteinExistence type="predicted"/>